<accession>A0A5C3LX68</accession>
<feature type="transmembrane region" description="Helical" evidence="2">
    <location>
        <begin position="362"/>
        <end position="392"/>
    </location>
</feature>
<sequence>MESPSSTPLTDEPTEPESRMDLIHLDIPTTAQTLATRGIRVSRPPPTQQGAEIPIPHSPSTSSHHTSSTGSPLPQRPIRQATYIRSEYASSESDHSRTHVHPGTPYHGHSYSRSNYDSHAPSRHGWHGQPFHSLDSRNFDIYGMQQPYVAVDPFRPSIAQKIHPLPAAVDVYGLAASQYPPAIGSHMTNHSTWQYISTFIFDIIPRQIYLHLLLRLPSLYFSRVTGIFEEADLSMPEIKKMALETSSAWRDSSRGLPHVLSLEPASNLYLKYTWEAFIDSLMREWKTLNIVSILLVSAILTILQIQSAAADPITRYSALLSLVCALMSLLYGCMFIIRFGTMRKTYKAAEWAEEAQKTKTALLWNVWVLLAMPAIWLSWSIILYLTCIMSFIWRTGTVGDDNRTPQTSRDALGPRIALSVVLAIGMVYFTLIAKTLRKYGDVMDQAWRARVIGWTREKANSYNTWDTYSGRHHNYASSPQPIVYQSRSPFNSYSEINGSARSPQPDSRAFSHVAGNTLPPQAAVIMSHPTQETPSPISGQLPEQYLWQYPPTISIEPPRYQAYKALDLRFFASRAYPIVPNAIVHDISVENWTIFVTDAVDVWDGYDDVINRMDENSIRLFGWRPQDKISTLLVYWNEKIFIPRNLEAVLCQEYLTGYSNSPVFAIYIVDRVFRNNRILPMVERFGWIPEGIDRIDILDSLIALPDGRIPIISARTALFSTANSVDPRVHFQGPSELQRMRRSSPYGEVNTMSSIPIMVHPELDTLSNTLPFRRLSDITERTEDSDDGRRSI</sequence>
<evidence type="ECO:0008006" key="5">
    <source>
        <dbReference type="Google" id="ProtNLM"/>
    </source>
</evidence>
<keyword evidence="2" id="KW-0812">Transmembrane</keyword>
<evidence type="ECO:0000313" key="4">
    <source>
        <dbReference type="Proteomes" id="UP000308652"/>
    </source>
</evidence>
<feature type="region of interest" description="Disordered" evidence="1">
    <location>
        <begin position="1"/>
        <end position="129"/>
    </location>
</feature>
<feature type="compositionally biased region" description="Low complexity" evidence="1">
    <location>
        <begin position="58"/>
        <end position="72"/>
    </location>
</feature>
<proteinExistence type="predicted"/>
<dbReference type="OrthoDB" id="3062801at2759"/>
<dbReference type="AlphaFoldDB" id="A0A5C3LX68"/>
<evidence type="ECO:0000313" key="3">
    <source>
        <dbReference type="EMBL" id="TFK37839.1"/>
    </source>
</evidence>
<protein>
    <recommendedName>
        <fullName evidence="5">Transmembrane protein</fullName>
    </recommendedName>
</protein>
<name>A0A5C3LX68_9AGAR</name>
<keyword evidence="2" id="KW-1133">Transmembrane helix</keyword>
<dbReference type="Proteomes" id="UP000308652">
    <property type="component" value="Unassembled WGS sequence"/>
</dbReference>
<gene>
    <name evidence="3" type="ORF">BDQ12DRAFT_140223</name>
</gene>
<dbReference type="EMBL" id="ML213606">
    <property type="protein sequence ID" value="TFK37839.1"/>
    <property type="molecule type" value="Genomic_DNA"/>
</dbReference>
<keyword evidence="4" id="KW-1185">Reference proteome</keyword>
<evidence type="ECO:0000256" key="1">
    <source>
        <dbReference type="SAM" id="MobiDB-lite"/>
    </source>
</evidence>
<keyword evidence="2" id="KW-0472">Membrane</keyword>
<reference evidence="3 4" key="1">
    <citation type="journal article" date="2019" name="Nat. Ecol. Evol.">
        <title>Megaphylogeny resolves global patterns of mushroom evolution.</title>
        <authorList>
            <person name="Varga T."/>
            <person name="Krizsan K."/>
            <person name="Foldi C."/>
            <person name="Dima B."/>
            <person name="Sanchez-Garcia M."/>
            <person name="Sanchez-Ramirez S."/>
            <person name="Szollosi G.J."/>
            <person name="Szarkandi J.G."/>
            <person name="Papp V."/>
            <person name="Albert L."/>
            <person name="Andreopoulos W."/>
            <person name="Angelini C."/>
            <person name="Antonin V."/>
            <person name="Barry K.W."/>
            <person name="Bougher N.L."/>
            <person name="Buchanan P."/>
            <person name="Buyck B."/>
            <person name="Bense V."/>
            <person name="Catcheside P."/>
            <person name="Chovatia M."/>
            <person name="Cooper J."/>
            <person name="Damon W."/>
            <person name="Desjardin D."/>
            <person name="Finy P."/>
            <person name="Geml J."/>
            <person name="Haridas S."/>
            <person name="Hughes K."/>
            <person name="Justo A."/>
            <person name="Karasinski D."/>
            <person name="Kautmanova I."/>
            <person name="Kiss B."/>
            <person name="Kocsube S."/>
            <person name="Kotiranta H."/>
            <person name="LaButti K.M."/>
            <person name="Lechner B.E."/>
            <person name="Liimatainen K."/>
            <person name="Lipzen A."/>
            <person name="Lukacs Z."/>
            <person name="Mihaltcheva S."/>
            <person name="Morgado L.N."/>
            <person name="Niskanen T."/>
            <person name="Noordeloos M.E."/>
            <person name="Ohm R.A."/>
            <person name="Ortiz-Santana B."/>
            <person name="Ovrebo C."/>
            <person name="Racz N."/>
            <person name="Riley R."/>
            <person name="Savchenko A."/>
            <person name="Shiryaev A."/>
            <person name="Soop K."/>
            <person name="Spirin V."/>
            <person name="Szebenyi C."/>
            <person name="Tomsovsky M."/>
            <person name="Tulloss R.E."/>
            <person name="Uehling J."/>
            <person name="Grigoriev I.V."/>
            <person name="Vagvolgyi C."/>
            <person name="Papp T."/>
            <person name="Martin F.M."/>
            <person name="Miettinen O."/>
            <person name="Hibbett D.S."/>
            <person name="Nagy L.G."/>
        </authorList>
    </citation>
    <scope>NUCLEOTIDE SEQUENCE [LARGE SCALE GENOMIC DNA]</scope>
    <source>
        <strain evidence="3 4">CBS 166.37</strain>
    </source>
</reference>
<evidence type="ECO:0000256" key="2">
    <source>
        <dbReference type="SAM" id="Phobius"/>
    </source>
</evidence>
<feature type="transmembrane region" description="Helical" evidence="2">
    <location>
        <begin position="318"/>
        <end position="341"/>
    </location>
</feature>
<feature type="transmembrane region" description="Helical" evidence="2">
    <location>
        <begin position="412"/>
        <end position="433"/>
    </location>
</feature>
<feature type="transmembrane region" description="Helical" evidence="2">
    <location>
        <begin position="287"/>
        <end position="306"/>
    </location>
</feature>
<organism evidence="3 4">
    <name type="scientific">Crucibulum laeve</name>
    <dbReference type="NCBI Taxonomy" id="68775"/>
    <lineage>
        <taxon>Eukaryota</taxon>
        <taxon>Fungi</taxon>
        <taxon>Dikarya</taxon>
        <taxon>Basidiomycota</taxon>
        <taxon>Agaricomycotina</taxon>
        <taxon>Agaricomycetes</taxon>
        <taxon>Agaricomycetidae</taxon>
        <taxon>Agaricales</taxon>
        <taxon>Agaricineae</taxon>
        <taxon>Nidulariaceae</taxon>
        <taxon>Crucibulum</taxon>
    </lineage>
</organism>